<keyword evidence="2" id="KW-1185">Reference proteome</keyword>
<evidence type="ECO:0000256" key="1">
    <source>
        <dbReference type="SAM" id="MobiDB-lite"/>
    </source>
</evidence>
<proteinExistence type="predicted"/>
<dbReference type="Proteomes" id="UP000694844">
    <property type="component" value="Chromosome 1"/>
</dbReference>
<organism evidence="2 3">
    <name type="scientific">Crassostrea virginica</name>
    <name type="common">Eastern oyster</name>
    <dbReference type="NCBI Taxonomy" id="6565"/>
    <lineage>
        <taxon>Eukaryota</taxon>
        <taxon>Metazoa</taxon>
        <taxon>Spiralia</taxon>
        <taxon>Lophotrochozoa</taxon>
        <taxon>Mollusca</taxon>
        <taxon>Bivalvia</taxon>
        <taxon>Autobranchia</taxon>
        <taxon>Pteriomorphia</taxon>
        <taxon>Ostreida</taxon>
        <taxon>Ostreoidea</taxon>
        <taxon>Ostreidae</taxon>
        <taxon>Crassostrea</taxon>
    </lineage>
</organism>
<name>A0A8B8AN51_CRAVI</name>
<dbReference type="PANTHER" id="PTHR31393">
    <property type="entry name" value="C5ORF31"/>
    <property type="match status" value="1"/>
</dbReference>
<dbReference type="AlphaFoldDB" id="A0A8B8AN51"/>
<dbReference type="KEGG" id="cvn:111103784"/>
<evidence type="ECO:0000313" key="2">
    <source>
        <dbReference type="Proteomes" id="UP000694844"/>
    </source>
</evidence>
<dbReference type="PANTHER" id="PTHR31393:SF2">
    <property type="entry name" value="CHROMOSOME 7 OPEN READING FRAME 31"/>
    <property type="match status" value="1"/>
</dbReference>
<reference evidence="3" key="2">
    <citation type="submission" date="2025-08" db="UniProtKB">
        <authorList>
            <consortium name="RefSeq"/>
        </authorList>
    </citation>
    <scope>IDENTIFICATION</scope>
    <source>
        <tissue evidence="3">Whole sample</tissue>
    </source>
</reference>
<dbReference type="GO" id="GO:0005813">
    <property type="term" value="C:centrosome"/>
    <property type="evidence" value="ECO:0007669"/>
    <property type="project" value="TreeGrafter"/>
</dbReference>
<gene>
    <name evidence="3" type="primary">LOC111103784</name>
</gene>
<dbReference type="InterPro" id="IPR027886">
    <property type="entry name" value="SPMIP4"/>
</dbReference>
<reference evidence="2" key="1">
    <citation type="submission" date="2024-06" db="UniProtKB">
        <authorList>
            <consortium name="RefSeq"/>
        </authorList>
    </citation>
    <scope>NUCLEOTIDE SEQUENCE [LARGE SCALE GENOMIC DNA]</scope>
</reference>
<protein>
    <submittedName>
        <fullName evidence="3">Uncharacterized protein LOC111103784</fullName>
    </submittedName>
</protein>
<dbReference type="GeneID" id="111103784"/>
<sequence length="818" mass="93906">MTSLELFPPVDHNPKVPTEWGSGKLKENINAWNRGQGEPTWHYTGKPVNQDYTLTELKLSNIRSNDELIPRPQVMKMGEIMINKDFPADHPYSSHISRYAVFPTFQSPEDAKRGVQARREQPINAEMPATAYDVQIIHKTKGFGDRREIQYVPKESEKRALEWSGESGFHQLVKAQGGRQQFYPTPQKVVCPNLQDRADKLSERSANALRNIERNQWQTTYDLNNTGLGPYNPMKLDNLDEKRRVMDTYGVEDDKLYPRSMNTFDPPRPFEGRIARTIIPRPPPQKTSSGEEAETDYIPRKTLREREEHRLWNGTEYVSLPDTTEEQNKHMQRLRWKELDDIAHSEPNLDSVSQQKERQPAVDIPCPPVVGMPGDTAENYLQSTKQRQNETFQQVEAQNRYAVLELEKPGHEITALNHKMQKVHENEKPRTFYGHEGKYNEERAGLYKTTYSPEVLAHSMNDRETSGPEIMNTMHSHVDAAYLPTQLSRDMKDAFRGVRTLSLSQPNLAGERRDSREVLLPHNELKDVQKRILQPNIDNARVKVQEGETILTESNMGDSYNTHKFLQDYRITQAARNEPLNLMSVENSKLKNVRSAAELRNRNGMSKSVSFSDSVTIASSREDGKFRTFSAAMADGKETKAGDKANTTQYLSTQAEYRKDNEGSTRRPQPTFLIPEPAPIIKESNQISAEGNLSPRRPRRRPFSTTDTEYRDEFGSLSTNFAPSNLRHSYTFQTAYESQFPKYQHIGYKADNRFNWEPGHGAPRPQSTLLNIQDSFSKSDVRRNFHGQFKEENPDLRMNVISGKKHVFDGMNAQVLHG</sequence>
<dbReference type="Pfam" id="PF15093">
    <property type="entry name" value="SPMIP4-like"/>
    <property type="match status" value="1"/>
</dbReference>
<feature type="region of interest" description="Disordered" evidence="1">
    <location>
        <begin position="654"/>
        <end position="711"/>
    </location>
</feature>
<evidence type="ECO:0000313" key="3">
    <source>
        <dbReference type="RefSeq" id="XP_022292962.1"/>
    </source>
</evidence>
<feature type="region of interest" description="Disordered" evidence="1">
    <location>
        <begin position="348"/>
        <end position="369"/>
    </location>
</feature>
<accession>A0A8B8AN51</accession>
<feature type="compositionally biased region" description="Basic and acidic residues" evidence="1">
    <location>
        <begin position="656"/>
        <end position="665"/>
    </location>
</feature>
<dbReference type="RefSeq" id="XP_022292962.1">
    <property type="nucleotide sequence ID" value="XM_022437254.1"/>
</dbReference>
<dbReference type="OrthoDB" id="10040207at2759"/>